<feature type="chain" id="PRO_5045176642" description="Lipoprotein" evidence="1">
    <location>
        <begin position="26"/>
        <end position="108"/>
    </location>
</feature>
<name>A0ABU7Z0S9_9GAMM</name>
<dbReference type="PROSITE" id="PS51257">
    <property type="entry name" value="PROKAR_LIPOPROTEIN"/>
    <property type="match status" value="1"/>
</dbReference>
<evidence type="ECO:0008006" key="4">
    <source>
        <dbReference type="Google" id="ProtNLM"/>
    </source>
</evidence>
<feature type="signal peptide" evidence="1">
    <location>
        <begin position="1"/>
        <end position="25"/>
    </location>
</feature>
<reference evidence="2 3" key="1">
    <citation type="journal article" date="2016" name="Int. J. Syst. Evol. Microbiol.">
        <title>Lysobacter erysipheiresistens sp. nov., an antagonist of powdery mildew, isolated from tobacco-cultivated soil.</title>
        <authorList>
            <person name="Xie B."/>
            <person name="Li T."/>
            <person name="Lin X."/>
            <person name="Wang C.J."/>
            <person name="Chen Y.J."/>
            <person name="Liu W.J."/>
            <person name="Zhao Z.W."/>
        </authorList>
    </citation>
    <scope>NUCLEOTIDE SEQUENCE [LARGE SCALE GENOMIC DNA]</scope>
    <source>
        <strain evidence="2 3">RS-LYSO-3</strain>
    </source>
</reference>
<comment type="caution">
    <text evidence="2">The sequence shown here is derived from an EMBL/GenBank/DDBJ whole genome shotgun (WGS) entry which is preliminary data.</text>
</comment>
<gene>
    <name evidence="2" type="ORF">SNE34_12585</name>
</gene>
<keyword evidence="3" id="KW-1185">Reference proteome</keyword>
<dbReference type="RefSeq" id="WP_332617738.1">
    <property type="nucleotide sequence ID" value="NZ_JAXGFP010000006.1"/>
</dbReference>
<dbReference type="EMBL" id="JAXGFP010000006">
    <property type="protein sequence ID" value="MEG3184842.1"/>
    <property type="molecule type" value="Genomic_DNA"/>
</dbReference>
<keyword evidence="1" id="KW-0732">Signal</keyword>
<evidence type="ECO:0000313" key="2">
    <source>
        <dbReference type="EMBL" id="MEG3184842.1"/>
    </source>
</evidence>
<protein>
    <recommendedName>
        <fullName evidence="4">Lipoprotein</fullName>
    </recommendedName>
</protein>
<accession>A0ABU7Z0S9</accession>
<sequence>MKMTMMLAGTLMAIAGCATTGPAQPAADTAASSLTTASNAPAVASEAMGTSDRDNVRCERSKVTGSRLGAKECHTEEEWVAIEKQREKVGKEIVKDINRQGAFQGRAQ</sequence>
<evidence type="ECO:0000313" key="3">
    <source>
        <dbReference type="Proteomes" id="UP001355056"/>
    </source>
</evidence>
<proteinExistence type="predicted"/>
<organism evidence="2 3">
    <name type="scientific">Novilysobacter erysipheiresistens</name>
    <dbReference type="NCBI Taxonomy" id="1749332"/>
    <lineage>
        <taxon>Bacteria</taxon>
        <taxon>Pseudomonadati</taxon>
        <taxon>Pseudomonadota</taxon>
        <taxon>Gammaproteobacteria</taxon>
        <taxon>Lysobacterales</taxon>
        <taxon>Lysobacteraceae</taxon>
        <taxon>Novilysobacter</taxon>
    </lineage>
</organism>
<evidence type="ECO:0000256" key="1">
    <source>
        <dbReference type="SAM" id="SignalP"/>
    </source>
</evidence>
<dbReference type="Proteomes" id="UP001355056">
    <property type="component" value="Unassembled WGS sequence"/>
</dbReference>